<gene>
    <name evidence="1" type="ORF">GCM10011352_14570</name>
</gene>
<protein>
    <recommendedName>
        <fullName evidence="3">Cysteine-rich CWC</fullName>
    </recommendedName>
</protein>
<evidence type="ECO:0000313" key="2">
    <source>
        <dbReference type="Proteomes" id="UP000629025"/>
    </source>
</evidence>
<evidence type="ECO:0000313" key="1">
    <source>
        <dbReference type="EMBL" id="GGB89646.1"/>
    </source>
</evidence>
<name>A0ABQ1K755_9GAMM</name>
<keyword evidence="2" id="KW-1185">Reference proteome</keyword>
<accession>A0ABQ1K755</accession>
<organism evidence="1 2">
    <name type="scientific">Marinobacterium zhoushanense</name>
    <dbReference type="NCBI Taxonomy" id="1679163"/>
    <lineage>
        <taxon>Bacteria</taxon>
        <taxon>Pseudomonadati</taxon>
        <taxon>Pseudomonadota</taxon>
        <taxon>Gammaproteobacteria</taxon>
        <taxon>Oceanospirillales</taxon>
        <taxon>Oceanospirillaceae</taxon>
        <taxon>Marinobacterium</taxon>
    </lineage>
</organism>
<dbReference type="Proteomes" id="UP000629025">
    <property type="component" value="Unassembled WGS sequence"/>
</dbReference>
<dbReference type="EMBL" id="BMIJ01000003">
    <property type="protein sequence ID" value="GGB89646.1"/>
    <property type="molecule type" value="Genomic_DNA"/>
</dbReference>
<proteinExistence type="predicted"/>
<sequence>MSEPPISRDFFARDAEEQALFLHETWCDHCQQLNLGMRDPIEYELHGIVFIEGRCCQCGEVVLTELTDDDF</sequence>
<dbReference type="RefSeq" id="WP_188746857.1">
    <property type="nucleotide sequence ID" value="NZ_BMIJ01000003.1"/>
</dbReference>
<evidence type="ECO:0008006" key="3">
    <source>
        <dbReference type="Google" id="ProtNLM"/>
    </source>
</evidence>
<comment type="caution">
    <text evidence="1">The sequence shown here is derived from an EMBL/GenBank/DDBJ whole genome shotgun (WGS) entry which is preliminary data.</text>
</comment>
<reference evidence="2" key="1">
    <citation type="journal article" date="2019" name="Int. J. Syst. Evol. Microbiol.">
        <title>The Global Catalogue of Microorganisms (GCM) 10K type strain sequencing project: providing services to taxonomists for standard genome sequencing and annotation.</title>
        <authorList>
            <consortium name="The Broad Institute Genomics Platform"/>
            <consortium name="The Broad Institute Genome Sequencing Center for Infectious Disease"/>
            <person name="Wu L."/>
            <person name="Ma J."/>
        </authorList>
    </citation>
    <scope>NUCLEOTIDE SEQUENCE [LARGE SCALE GENOMIC DNA]</scope>
    <source>
        <strain evidence="2">CGMCC 1.15341</strain>
    </source>
</reference>